<keyword evidence="2" id="KW-0812">Transmembrane</keyword>
<gene>
    <name evidence="3" type="ORF">CGOC_LOCUS6052</name>
</gene>
<sequence>MQQTIPCHTSALDYPFGNISCTLVWRNEANSRDNQQMRWDNNALSRPFGENKIEQVGDLILLDVNLDHTELYRHNGVFDELSAMFTFRRGHYKLLLLFFLPSALFMLMSWLSLILGPMAITRSILIVGSLVLLLIHYSTNMAGLPETTGVTSIDVWKVFSLLFVMSILMELVIVTCMASMGRSR</sequence>
<dbReference type="PANTHER" id="PTHR18945">
    <property type="entry name" value="NEUROTRANSMITTER GATED ION CHANNEL"/>
    <property type="match status" value="1"/>
</dbReference>
<evidence type="ECO:0000313" key="3">
    <source>
        <dbReference type="EMBL" id="VDK65628.1"/>
    </source>
</evidence>
<dbReference type="AlphaFoldDB" id="A0A3P6TI23"/>
<feature type="transmembrane region" description="Helical" evidence="2">
    <location>
        <begin position="158"/>
        <end position="180"/>
    </location>
</feature>
<feature type="transmembrane region" description="Helical" evidence="2">
    <location>
        <begin position="119"/>
        <end position="137"/>
    </location>
</feature>
<dbReference type="OrthoDB" id="5830690at2759"/>
<dbReference type="Proteomes" id="UP000271889">
    <property type="component" value="Unassembled WGS sequence"/>
</dbReference>
<dbReference type="InterPro" id="IPR006201">
    <property type="entry name" value="Neur_channel"/>
</dbReference>
<dbReference type="SUPFAM" id="SSF63712">
    <property type="entry name" value="Nicotinic receptor ligand binding domain-like"/>
    <property type="match status" value="1"/>
</dbReference>
<keyword evidence="2" id="KW-0472">Membrane</keyword>
<reference evidence="3 4" key="1">
    <citation type="submission" date="2018-11" db="EMBL/GenBank/DDBJ databases">
        <authorList>
            <consortium name="Pathogen Informatics"/>
        </authorList>
    </citation>
    <scope>NUCLEOTIDE SEQUENCE [LARGE SCALE GENOMIC DNA]</scope>
</reference>
<evidence type="ECO:0008006" key="5">
    <source>
        <dbReference type="Google" id="ProtNLM"/>
    </source>
</evidence>
<feature type="transmembrane region" description="Helical" evidence="2">
    <location>
        <begin position="94"/>
        <end position="113"/>
    </location>
</feature>
<proteinExistence type="predicted"/>
<dbReference type="SUPFAM" id="SSF90112">
    <property type="entry name" value="Neurotransmitter-gated ion-channel transmembrane pore"/>
    <property type="match status" value="1"/>
</dbReference>
<comment type="subcellular location">
    <subcellularLocation>
        <location evidence="1">Membrane</location>
        <topology evidence="1">Multi-pass membrane protein</topology>
    </subcellularLocation>
</comment>
<dbReference type="InterPro" id="IPR038050">
    <property type="entry name" value="Neuro_actylchol_rec"/>
</dbReference>
<dbReference type="InterPro" id="IPR036734">
    <property type="entry name" value="Neur_chan_lig-bd_sf"/>
</dbReference>
<organism evidence="3 4">
    <name type="scientific">Cylicostephanus goldi</name>
    <name type="common">Nematode worm</name>
    <dbReference type="NCBI Taxonomy" id="71465"/>
    <lineage>
        <taxon>Eukaryota</taxon>
        <taxon>Metazoa</taxon>
        <taxon>Ecdysozoa</taxon>
        <taxon>Nematoda</taxon>
        <taxon>Chromadorea</taxon>
        <taxon>Rhabditida</taxon>
        <taxon>Rhabditina</taxon>
        <taxon>Rhabditomorpha</taxon>
        <taxon>Strongyloidea</taxon>
        <taxon>Strongylidae</taxon>
        <taxon>Cylicostephanus</taxon>
    </lineage>
</organism>
<dbReference type="EMBL" id="UYRV01019134">
    <property type="protein sequence ID" value="VDK65628.1"/>
    <property type="molecule type" value="Genomic_DNA"/>
</dbReference>
<evidence type="ECO:0000313" key="4">
    <source>
        <dbReference type="Proteomes" id="UP000271889"/>
    </source>
</evidence>
<name>A0A3P6TI23_CYLGO</name>
<dbReference type="InterPro" id="IPR036719">
    <property type="entry name" value="Neuro-gated_channel_TM_sf"/>
</dbReference>
<dbReference type="GO" id="GO:0004888">
    <property type="term" value="F:transmembrane signaling receptor activity"/>
    <property type="evidence" value="ECO:0007669"/>
    <property type="project" value="InterPro"/>
</dbReference>
<keyword evidence="4" id="KW-1185">Reference proteome</keyword>
<dbReference type="GO" id="GO:0016020">
    <property type="term" value="C:membrane"/>
    <property type="evidence" value="ECO:0007669"/>
    <property type="project" value="UniProtKB-SubCell"/>
</dbReference>
<evidence type="ECO:0000256" key="1">
    <source>
        <dbReference type="ARBA" id="ARBA00004141"/>
    </source>
</evidence>
<accession>A0A3P6TI23</accession>
<dbReference type="GO" id="GO:0005230">
    <property type="term" value="F:extracellular ligand-gated monoatomic ion channel activity"/>
    <property type="evidence" value="ECO:0007669"/>
    <property type="project" value="InterPro"/>
</dbReference>
<dbReference type="Gene3D" id="1.20.58.390">
    <property type="entry name" value="Neurotransmitter-gated ion-channel transmembrane domain"/>
    <property type="match status" value="1"/>
</dbReference>
<evidence type="ECO:0000256" key="2">
    <source>
        <dbReference type="SAM" id="Phobius"/>
    </source>
</evidence>
<protein>
    <recommendedName>
        <fullName evidence="5">Neurotransmitter-gated ion-channel ligand-binding domain-containing protein</fullName>
    </recommendedName>
</protein>
<keyword evidence="2" id="KW-1133">Transmembrane helix</keyword>